<reference evidence="1" key="1">
    <citation type="journal article" date="2014" name="J. Bacteriol.">
        <title>Quorum-dependent mannopine-inducible conjugative transfer of an Agrobacterium opine-catabolic plasmid.</title>
        <authorList>
            <person name="Wetzel M.E."/>
            <person name="Kim K.S."/>
            <person name="Miller M."/>
            <person name="Olsen G.J."/>
            <person name="Farrand S.K."/>
        </authorList>
    </citation>
    <scope>NUCLEOTIDE SEQUENCE</scope>
    <source>
        <strain evidence="1">F64/95</strain>
        <plasmid evidence="1">pAoF64/95</plasmid>
    </source>
</reference>
<dbReference type="EMBL" id="JX683454">
    <property type="protein sequence ID" value="AFX65605.1"/>
    <property type="molecule type" value="Genomic_DNA"/>
</dbReference>
<sequence>MRDLNSAAGRLAFVGFGACHDDSTSASIYTSSFSAPAKACLVFRPGRQLHLADAMAAKGIVFGERISAAQLFPSDPLY</sequence>
<geneLocation type="plasmid" evidence="1">
    <name>pAoF64/95</name>
</geneLocation>
<name>K7WN36_AGRTU</name>
<keyword evidence="1" id="KW-0614">Plasmid</keyword>
<protein>
    <submittedName>
        <fullName evidence="1">Uncharacterized protein</fullName>
    </submittedName>
</protein>
<organism evidence="1">
    <name type="scientific">Agrobacterium tumefaciens</name>
    <dbReference type="NCBI Taxonomy" id="358"/>
    <lineage>
        <taxon>Bacteria</taxon>
        <taxon>Pseudomonadati</taxon>
        <taxon>Pseudomonadota</taxon>
        <taxon>Alphaproteobacteria</taxon>
        <taxon>Hyphomicrobiales</taxon>
        <taxon>Rhizobiaceae</taxon>
        <taxon>Rhizobium/Agrobacterium group</taxon>
        <taxon>Agrobacterium</taxon>
        <taxon>Agrobacterium tumefaciens complex</taxon>
    </lineage>
</organism>
<proteinExistence type="predicted"/>
<accession>K7WN36</accession>
<dbReference type="AlphaFoldDB" id="K7WN36"/>
<evidence type="ECO:0000313" key="1">
    <source>
        <dbReference type="EMBL" id="AFX65605.1"/>
    </source>
</evidence>